<comment type="caution">
    <text evidence="1">The sequence shown here is derived from an EMBL/GenBank/DDBJ whole genome shotgun (WGS) entry which is preliminary data.</text>
</comment>
<dbReference type="Proteomes" id="UP000240206">
    <property type="component" value="Unassembled WGS sequence"/>
</dbReference>
<evidence type="ECO:0000313" key="2">
    <source>
        <dbReference type="Proteomes" id="UP000240206"/>
    </source>
</evidence>
<evidence type="ECO:0000313" key="1">
    <source>
        <dbReference type="EMBL" id="PSI00232.1"/>
    </source>
</evidence>
<keyword evidence="2" id="KW-1185">Reference proteome</keyword>
<protein>
    <submittedName>
        <fullName evidence="1">Uncharacterized protein</fullName>
    </submittedName>
</protein>
<dbReference type="EMBL" id="PXVC01000201">
    <property type="protein sequence ID" value="PSI00232.1"/>
    <property type="molecule type" value="Genomic_DNA"/>
</dbReference>
<reference evidence="2" key="1">
    <citation type="submission" date="2018-03" db="EMBL/GenBank/DDBJ databases">
        <title>Ecological and genomic features of two cosmopolitan and abundant freshwater picocyanobacteria.</title>
        <authorList>
            <person name="Cabello-Yeves P.J."/>
            <person name="Picazo A."/>
            <person name="Camacho A."/>
            <person name="Callieri C."/>
            <person name="Rosselli R."/>
            <person name="Roda-Garcia J."/>
            <person name="Coutinho F.H."/>
            <person name="Rodriguez-Valera F."/>
        </authorList>
    </citation>
    <scope>NUCLEOTIDE SEQUENCE [LARGE SCALE GENOMIC DNA]</scope>
    <source>
        <strain evidence="2">Tous</strain>
    </source>
</reference>
<sequence>MIFFCEMNICRLPWFLLSLAVFPLLLPSPVLAIEELRVLLPVLQEKLTVQLKELASPDALWAGNS</sequence>
<accession>A0A2P7EAI1</accession>
<feature type="non-terminal residue" evidence="1">
    <location>
        <position position="65"/>
    </location>
</feature>
<name>A0A2P7EAI1_9SYNE</name>
<gene>
    <name evidence="1" type="ORF">C7K08_14285</name>
</gene>
<proteinExistence type="predicted"/>
<dbReference type="AlphaFoldDB" id="A0A2P7EAI1"/>
<organism evidence="1 2">
    <name type="scientific">Synechococcus lacustris str. Tous</name>
    <dbReference type="NCBI Taxonomy" id="1910958"/>
    <lineage>
        <taxon>Bacteria</taxon>
        <taxon>Bacillati</taxon>
        <taxon>Cyanobacteriota</taxon>
        <taxon>Cyanophyceae</taxon>
        <taxon>Synechococcales</taxon>
        <taxon>Synechococcaceae</taxon>
        <taxon>Synechococcus</taxon>
    </lineage>
</organism>